<gene>
    <name evidence="2" type="ORF">CWS20_18560</name>
</gene>
<name>A0A2N0ZDA3_9BACI</name>
<evidence type="ECO:0000313" key="2">
    <source>
        <dbReference type="EMBL" id="PKG27500.1"/>
    </source>
</evidence>
<dbReference type="AlphaFoldDB" id="A0A2N0ZDA3"/>
<dbReference type="GO" id="GO:0043190">
    <property type="term" value="C:ATP-binding cassette (ABC) transporter complex"/>
    <property type="evidence" value="ECO:0007669"/>
    <property type="project" value="InterPro"/>
</dbReference>
<dbReference type="Pfam" id="PF08402">
    <property type="entry name" value="TOBE_2"/>
    <property type="match status" value="1"/>
</dbReference>
<dbReference type="SUPFAM" id="SSF50331">
    <property type="entry name" value="MOP-like"/>
    <property type="match status" value="1"/>
</dbReference>
<keyword evidence="3" id="KW-1185">Reference proteome</keyword>
<reference evidence="2 3" key="1">
    <citation type="journal article" date="2010" name="Int. J. Syst. Evol. Microbiol.">
        <title>Bacillus horneckiae sp. nov., isolated from a spacecraft-assembly clean room.</title>
        <authorList>
            <person name="Vaishampayan P."/>
            <person name="Probst A."/>
            <person name="Krishnamurthi S."/>
            <person name="Ghosh S."/>
            <person name="Osman S."/>
            <person name="McDowall A."/>
            <person name="Ruckmani A."/>
            <person name="Mayilraj S."/>
            <person name="Venkateswaran K."/>
        </authorList>
    </citation>
    <scope>NUCLEOTIDE SEQUENCE [LARGE SCALE GENOMIC DNA]</scope>
    <source>
        <strain evidence="3">1PO1SC</strain>
    </source>
</reference>
<dbReference type="GO" id="GO:0005524">
    <property type="term" value="F:ATP binding"/>
    <property type="evidence" value="ECO:0007669"/>
    <property type="project" value="InterPro"/>
</dbReference>
<comment type="caution">
    <text evidence="2">The sequence shown here is derived from an EMBL/GenBank/DDBJ whole genome shotgun (WGS) entry which is preliminary data.</text>
</comment>
<dbReference type="InterPro" id="IPR012340">
    <property type="entry name" value="NA-bd_OB-fold"/>
</dbReference>
<dbReference type="EMBL" id="PISD01000042">
    <property type="protein sequence ID" value="PKG27500.1"/>
    <property type="molecule type" value="Genomic_DNA"/>
</dbReference>
<dbReference type="Proteomes" id="UP000233343">
    <property type="component" value="Unassembled WGS sequence"/>
</dbReference>
<accession>A0A2N0ZDA3</accession>
<proteinExistence type="predicted"/>
<sequence length="96" mass="10888">MRFRLTRWSFLQADKSPVGLRPEDISINEAAPQFYATIESIERLGSESIINASMAGQSIAIKTDPDYNNKVGSRLLLSAHFRKFHLFDSETEKTIL</sequence>
<protein>
    <submittedName>
        <fullName evidence="2">TOBE domain-containing protein</fullName>
    </submittedName>
</protein>
<organism evidence="2 3">
    <name type="scientific">Cytobacillus horneckiae</name>
    <dbReference type="NCBI Taxonomy" id="549687"/>
    <lineage>
        <taxon>Bacteria</taxon>
        <taxon>Bacillati</taxon>
        <taxon>Bacillota</taxon>
        <taxon>Bacilli</taxon>
        <taxon>Bacillales</taxon>
        <taxon>Bacillaceae</taxon>
        <taxon>Cytobacillus</taxon>
    </lineage>
</organism>
<evidence type="ECO:0000259" key="1">
    <source>
        <dbReference type="Pfam" id="PF08402"/>
    </source>
</evidence>
<dbReference type="Gene3D" id="2.40.50.140">
    <property type="entry name" value="Nucleic acid-binding proteins"/>
    <property type="match status" value="1"/>
</dbReference>
<feature type="domain" description="Transport-associated OB type 2" evidence="1">
    <location>
        <begin position="18"/>
        <end position="87"/>
    </location>
</feature>
<dbReference type="GO" id="GO:0022857">
    <property type="term" value="F:transmembrane transporter activity"/>
    <property type="evidence" value="ECO:0007669"/>
    <property type="project" value="InterPro"/>
</dbReference>
<evidence type="ECO:0000313" key="3">
    <source>
        <dbReference type="Proteomes" id="UP000233343"/>
    </source>
</evidence>
<dbReference type="InterPro" id="IPR013611">
    <property type="entry name" value="Transp-assoc_OB_typ2"/>
</dbReference>
<dbReference type="InterPro" id="IPR008995">
    <property type="entry name" value="Mo/tungstate-bd_C_term_dom"/>
</dbReference>